<accession>A0A438DIQ7</accession>
<evidence type="ECO:0000313" key="1">
    <source>
        <dbReference type="EMBL" id="RVW35365.1"/>
    </source>
</evidence>
<dbReference type="AlphaFoldDB" id="A0A438DIQ7"/>
<comment type="caution">
    <text evidence="1">The sequence shown here is derived from an EMBL/GenBank/DDBJ whole genome shotgun (WGS) entry which is preliminary data.</text>
</comment>
<dbReference type="Proteomes" id="UP000288805">
    <property type="component" value="Unassembled WGS sequence"/>
</dbReference>
<proteinExistence type="predicted"/>
<reference evidence="1 2" key="1">
    <citation type="journal article" date="2018" name="PLoS Genet.">
        <title>Population sequencing reveals clonal diversity and ancestral inbreeding in the grapevine cultivar Chardonnay.</title>
        <authorList>
            <person name="Roach M.J."/>
            <person name="Johnson D.L."/>
            <person name="Bohlmann J."/>
            <person name="van Vuuren H.J."/>
            <person name="Jones S.J."/>
            <person name="Pretorius I.S."/>
            <person name="Schmidt S.A."/>
            <person name="Borneman A.R."/>
        </authorList>
    </citation>
    <scope>NUCLEOTIDE SEQUENCE [LARGE SCALE GENOMIC DNA]</scope>
    <source>
        <strain evidence="2">cv. Chardonnay</strain>
        <tissue evidence="1">Leaf</tissue>
    </source>
</reference>
<sequence>MEAPSSILIRAKEGGFILGFVVGGRGGWRMEQVIWRFACESHSFGKRVIWEEGGWCSRGVREGYEMGVWKAIISRWVGFKTKVVIRVGNGLRVKFWMDGWHGEEPLGVTFPTSFSIVTIKDAWSVKMSDWNEGRGWNLDSQEGSMIGK</sequence>
<dbReference type="EMBL" id="QGNW01001606">
    <property type="protein sequence ID" value="RVW35365.1"/>
    <property type="molecule type" value="Genomic_DNA"/>
</dbReference>
<name>A0A438DIQ7_VITVI</name>
<gene>
    <name evidence="1" type="ORF">CK203_077081</name>
</gene>
<protein>
    <submittedName>
        <fullName evidence="1">Uncharacterized protein</fullName>
    </submittedName>
</protein>
<evidence type="ECO:0000313" key="2">
    <source>
        <dbReference type="Proteomes" id="UP000288805"/>
    </source>
</evidence>
<organism evidence="1 2">
    <name type="scientific">Vitis vinifera</name>
    <name type="common">Grape</name>
    <dbReference type="NCBI Taxonomy" id="29760"/>
    <lineage>
        <taxon>Eukaryota</taxon>
        <taxon>Viridiplantae</taxon>
        <taxon>Streptophyta</taxon>
        <taxon>Embryophyta</taxon>
        <taxon>Tracheophyta</taxon>
        <taxon>Spermatophyta</taxon>
        <taxon>Magnoliopsida</taxon>
        <taxon>eudicotyledons</taxon>
        <taxon>Gunneridae</taxon>
        <taxon>Pentapetalae</taxon>
        <taxon>rosids</taxon>
        <taxon>Vitales</taxon>
        <taxon>Vitaceae</taxon>
        <taxon>Viteae</taxon>
        <taxon>Vitis</taxon>
    </lineage>
</organism>